<reference evidence="6 7" key="1">
    <citation type="submission" date="2017-01" db="EMBL/GenBank/DDBJ databases">
        <title>Genome analysis of Paenibacillus selenitrireducens ES3-24.</title>
        <authorList>
            <person name="Xu D."/>
            <person name="Yao R."/>
            <person name="Zheng S."/>
        </authorList>
    </citation>
    <scope>NUCLEOTIDE SEQUENCE [LARGE SCALE GENOMIC DNA]</scope>
    <source>
        <strain evidence="6 7">ES3-24</strain>
    </source>
</reference>
<dbReference type="Pfam" id="PF00884">
    <property type="entry name" value="Sulfatase"/>
    <property type="match status" value="1"/>
</dbReference>
<keyword evidence="3" id="KW-0378">Hydrolase</keyword>
<dbReference type="AlphaFoldDB" id="A0A1T2X9T6"/>
<dbReference type="PROSITE" id="PS00149">
    <property type="entry name" value="SULFATASE_2"/>
    <property type="match status" value="1"/>
</dbReference>
<evidence type="ECO:0000256" key="3">
    <source>
        <dbReference type="ARBA" id="ARBA00022801"/>
    </source>
</evidence>
<protein>
    <submittedName>
        <fullName evidence="6">Sulfatase</fullName>
    </submittedName>
</protein>
<keyword evidence="7" id="KW-1185">Reference proteome</keyword>
<dbReference type="STRING" id="1324314.BVG16_15950"/>
<keyword evidence="4" id="KW-0106">Calcium</keyword>
<proteinExistence type="inferred from homology"/>
<dbReference type="SUPFAM" id="SSF53649">
    <property type="entry name" value="Alkaline phosphatase-like"/>
    <property type="match status" value="1"/>
</dbReference>
<evidence type="ECO:0000256" key="4">
    <source>
        <dbReference type="ARBA" id="ARBA00022837"/>
    </source>
</evidence>
<dbReference type="InterPro" id="IPR000917">
    <property type="entry name" value="Sulfatase_N"/>
</dbReference>
<accession>A0A1T2X9T6</accession>
<dbReference type="Proteomes" id="UP000190188">
    <property type="component" value="Unassembled WGS sequence"/>
</dbReference>
<dbReference type="GO" id="GO:0046872">
    <property type="term" value="F:metal ion binding"/>
    <property type="evidence" value="ECO:0007669"/>
    <property type="project" value="UniProtKB-KW"/>
</dbReference>
<comment type="similarity">
    <text evidence="1">Belongs to the sulfatase family.</text>
</comment>
<dbReference type="CDD" id="cd16155">
    <property type="entry name" value="sulfatase_like"/>
    <property type="match status" value="1"/>
</dbReference>
<feature type="domain" description="Sulfatase N-terminal" evidence="5">
    <location>
        <begin position="7"/>
        <end position="345"/>
    </location>
</feature>
<dbReference type="Gene3D" id="3.40.720.10">
    <property type="entry name" value="Alkaline Phosphatase, subunit A"/>
    <property type="match status" value="1"/>
</dbReference>
<organism evidence="6 7">
    <name type="scientific">Paenibacillus selenitireducens</name>
    <dbReference type="NCBI Taxonomy" id="1324314"/>
    <lineage>
        <taxon>Bacteria</taxon>
        <taxon>Bacillati</taxon>
        <taxon>Bacillota</taxon>
        <taxon>Bacilli</taxon>
        <taxon>Bacillales</taxon>
        <taxon>Paenibacillaceae</taxon>
        <taxon>Paenibacillus</taxon>
    </lineage>
</organism>
<evidence type="ECO:0000313" key="6">
    <source>
        <dbReference type="EMBL" id="OPA76664.1"/>
    </source>
</evidence>
<evidence type="ECO:0000313" key="7">
    <source>
        <dbReference type="Proteomes" id="UP000190188"/>
    </source>
</evidence>
<evidence type="ECO:0000256" key="2">
    <source>
        <dbReference type="ARBA" id="ARBA00022723"/>
    </source>
</evidence>
<dbReference type="RefSeq" id="WP_078499681.1">
    <property type="nucleotide sequence ID" value="NZ_MSZX01000006.1"/>
</dbReference>
<evidence type="ECO:0000259" key="5">
    <source>
        <dbReference type="Pfam" id="PF00884"/>
    </source>
</evidence>
<name>A0A1T2X9T6_9BACL</name>
<dbReference type="InterPro" id="IPR024607">
    <property type="entry name" value="Sulfatase_CS"/>
</dbReference>
<dbReference type="PANTHER" id="PTHR42693:SF53">
    <property type="entry name" value="ENDO-4-O-SULFATASE"/>
    <property type="match status" value="1"/>
</dbReference>
<evidence type="ECO:0000256" key="1">
    <source>
        <dbReference type="ARBA" id="ARBA00008779"/>
    </source>
</evidence>
<keyword evidence="2" id="KW-0479">Metal-binding</keyword>
<gene>
    <name evidence="6" type="ORF">BVG16_15950</name>
</gene>
<dbReference type="OrthoDB" id="9762324at2"/>
<dbReference type="GO" id="GO:0004065">
    <property type="term" value="F:arylsulfatase activity"/>
    <property type="evidence" value="ECO:0007669"/>
    <property type="project" value="TreeGrafter"/>
</dbReference>
<sequence length="457" mass="50782">MSHANQPNVVFIIADDHRAESVNAFGNKDIHTPTLDALAKEGTSFSNTHIFGGLTGAVCAPSRACVNSGISIFRSMIGNDVTNWDHAITIRSDVVLMPQAMKNAGYVTHAIGKWHNDKPSFARSFTGGDKLFFGGMSDHWSVPVQDFDPDGVYPVEREYIGDKFSTELFSDAAIQFVENYTTDQPFYLYIAYTAPHDPRTAPEPFASMYDPSNISLPPNFSTDFPFDNGEMDVRDEHLAEKPRHPAEIRRHIADYYGMITHMDAQIARVVEALKAKGIYDNTIIVYTADHGISLGQHGLMGKQNVFEHSVRIPLIVKGPGIPTGVQLQDLTSNIDIFPTLAELCGLAAPEVDGTSMIPLLKDKPEHKKAVVGTVYADIQRMIRDDRWKLIRYYVSESSGRGSNRLQLFDLEQDPWETTDVSSQPANTEHINRLAAALQTWMVENGDILQDVPVLLCE</sequence>
<dbReference type="InterPro" id="IPR050738">
    <property type="entry name" value="Sulfatase"/>
</dbReference>
<dbReference type="InterPro" id="IPR017850">
    <property type="entry name" value="Alkaline_phosphatase_core_sf"/>
</dbReference>
<dbReference type="EMBL" id="MSZX01000006">
    <property type="protein sequence ID" value="OPA76664.1"/>
    <property type="molecule type" value="Genomic_DNA"/>
</dbReference>
<comment type="caution">
    <text evidence="6">The sequence shown here is derived from an EMBL/GenBank/DDBJ whole genome shotgun (WGS) entry which is preliminary data.</text>
</comment>
<dbReference type="PANTHER" id="PTHR42693">
    <property type="entry name" value="ARYLSULFATASE FAMILY MEMBER"/>
    <property type="match status" value="1"/>
</dbReference>